<gene>
    <name evidence="1" type="ORF">GCM10017581_098160</name>
</gene>
<reference evidence="1" key="2">
    <citation type="submission" date="2023-01" db="EMBL/GenBank/DDBJ databases">
        <authorList>
            <person name="Sun Q."/>
            <person name="Evtushenko L."/>
        </authorList>
    </citation>
    <scope>NUCLEOTIDE SEQUENCE</scope>
    <source>
        <strain evidence="1">VKM Ac-1321</strain>
    </source>
</reference>
<dbReference type="Proteomes" id="UP001143480">
    <property type="component" value="Unassembled WGS sequence"/>
</dbReference>
<accession>A0A9W6KTY9</accession>
<dbReference type="EMBL" id="BSFP01000124">
    <property type="protein sequence ID" value="GLL08056.1"/>
    <property type="molecule type" value="Genomic_DNA"/>
</dbReference>
<sequence>MQVAARAVQHLRRLQHPRGSWSDFMVAVGTSDTWVTGYAGTALAAAARSEHLAPAVRAAAAAGADAAADWLLGAAGGGGVWGYHRNVAPDADSTAWAVRLLAARGRPVPSAALEFLAAHESETGYRTYADVYRKGHWSEPTPDVSAAALLARHEAGVLDRAELAAGWTKLIAGWQRPPGRWTSIWWAEDGYPTVLALEAWTVAGRPGLTPVPAPVRPPSTAFGHALWLHAYALTEGPADARPLLAAERPGGGWPGDAELLVPSPTGGGVTERSHDARGVFTTATALRALLVAGPDLAGADLTGPPGRDRTGHGYDRTVAVLAADLGLDPDRAASVFAELTRESLAAPAPWPSAQLSGLAGGLPMELSATDGEPSLRYTTEVGDPVLPPHARARSGLAAIGRTAALLDCTAAWDAVRPAVDVLVDPALPVPEGCRFWVWAGVDSSTGGGETLKVYLSTLHHDLADGRARERVVAALHRLGLPAGAPALRVLEGLDGYGFCQELGLGLSRDGRFGVKVYYEVRGWQPALVAAVLAAAGLPDDPAAVAPTIPGVMNEEVAAAHRAGIALRISPATGTVTEVTTATAFMRPMIGNTELSRRIGDWLATTGDRRTFDVTAAHTRAGWPEQSGRMHGLFTRSLSTRGVRNTVYVRPPLPE</sequence>
<dbReference type="AlphaFoldDB" id="A0A9W6KTY9"/>
<evidence type="ECO:0000313" key="1">
    <source>
        <dbReference type="EMBL" id="GLL08056.1"/>
    </source>
</evidence>
<dbReference type="InterPro" id="IPR008930">
    <property type="entry name" value="Terpenoid_cyclase/PrenylTrfase"/>
</dbReference>
<dbReference type="Gene3D" id="1.50.10.20">
    <property type="match status" value="1"/>
</dbReference>
<evidence type="ECO:0000313" key="2">
    <source>
        <dbReference type="Proteomes" id="UP001143480"/>
    </source>
</evidence>
<dbReference type="SUPFAM" id="SSF48239">
    <property type="entry name" value="Terpenoid cyclases/Protein prenyltransferases"/>
    <property type="match status" value="1"/>
</dbReference>
<protein>
    <submittedName>
        <fullName evidence="1">Uncharacterized protein</fullName>
    </submittedName>
</protein>
<comment type="caution">
    <text evidence="1">The sequence shown here is derived from an EMBL/GenBank/DDBJ whole genome shotgun (WGS) entry which is preliminary data.</text>
</comment>
<keyword evidence="2" id="KW-1185">Reference proteome</keyword>
<name>A0A9W6KTY9_9ACTN</name>
<organism evidence="1 2">
    <name type="scientific">Dactylosporangium matsuzakiense</name>
    <dbReference type="NCBI Taxonomy" id="53360"/>
    <lineage>
        <taxon>Bacteria</taxon>
        <taxon>Bacillati</taxon>
        <taxon>Actinomycetota</taxon>
        <taxon>Actinomycetes</taxon>
        <taxon>Micromonosporales</taxon>
        <taxon>Micromonosporaceae</taxon>
        <taxon>Dactylosporangium</taxon>
    </lineage>
</organism>
<reference evidence="1" key="1">
    <citation type="journal article" date="2014" name="Int. J. Syst. Evol. Microbiol.">
        <title>Complete genome sequence of Corynebacterium casei LMG S-19264T (=DSM 44701T), isolated from a smear-ripened cheese.</title>
        <authorList>
            <consortium name="US DOE Joint Genome Institute (JGI-PGF)"/>
            <person name="Walter F."/>
            <person name="Albersmeier A."/>
            <person name="Kalinowski J."/>
            <person name="Ruckert C."/>
        </authorList>
    </citation>
    <scope>NUCLEOTIDE SEQUENCE</scope>
    <source>
        <strain evidence="1">VKM Ac-1321</strain>
    </source>
</reference>
<proteinExistence type="predicted"/>
<dbReference type="RefSeq" id="WP_261959987.1">
    <property type="nucleotide sequence ID" value="NZ_BAAAXA010000001.1"/>
</dbReference>